<reference evidence="1" key="2">
    <citation type="submission" date="2025-09" db="UniProtKB">
        <authorList>
            <consortium name="EnsemblPlants"/>
        </authorList>
    </citation>
    <scope>IDENTIFICATION</scope>
</reference>
<name>A0ACD5XCQ2_AVESA</name>
<accession>A0ACD5XCQ2</accession>
<protein>
    <submittedName>
        <fullName evidence="1">Uncharacterized protein</fullName>
    </submittedName>
</protein>
<sequence>MASSSSSIVIRMPPQTNDGEITLGTAGTAPTTPKEAGDSTKAPAAAGPSASATDKVMSTAANLAQLLPTGTVLAYQALSPSFTNHGKCETSNQWLTAALVVVLTASCLFFALTDSVLGSDQKLYYGVATWSGFNVFNFSSEEEKGQWGADQFRKLRLRPLDFVHSFFTAVVFLTVAFSDVGLQNCFFPEAGKNTEELLKNLPLGMAFLSSFVFIIFPTKRKSIGYNDTTPRQKLKVWRCIASSLTSWRLTFKDHMIKLADNFSQLMYKVMQSSADREWLMREGWDAIPDDLHSSSRVTKKVDGHGTSTTSTSTLEAPLIPPNLFK</sequence>
<keyword evidence="2" id="KW-1185">Reference proteome</keyword>
<dbReference type="Proteomes" id="UP001732700">
    <property type="component" value="Chromosome 4D"/>
</dbReference>
<organism evidence="1 2">
    <name type="scientific">Avena sativa</name>
    <name type="common">Oat</name>
    <dbReference type="NCBI Taxonomy" id="4498"/>
    <lineage>
        <taxon>Eukaryota</taxon>
        <taxon>Viridiplantae</taxon>
        <taxon>Streptophyta</taxon>
        <taxon>Embryophyta</taxon>
        <taxon>Tracheophyta</taxon>
        <taxon>Spermatophyta</taxon>
        <taxon>Magnoliopsida</taxon>
        <taxon>Liliopsida</taxon>
        <taxon>Poales</taxon>
        <taxon>Poaceae</taxon>
        <taxon>BOP clade</taxon>
        <taxon>Pooideae</taxon>
        <taxon>Poodae</taxon>
        <taxon>Poeae</taxon>
        <taxon>Poeae Chloroplast Group 1 (Aveneae type)</taxon>
        <taxon>Aveninae</taxon>
        <taxon>Avena</taxon>
    </lineage>
</organism>
<proteinExistence type="predicted"/>
<reference evidence="1" key="1">
    <citation type="submission" date="2021-05" db="EMBL/GenBank/DDBJ databases">
        <authorList>
            <person name="Scholz U."/>
            <person name="Mascher M."/>
            <person name="Fiebig A."/>
        </authorList>
    </citation>
    <scope>NUCLEOTIDE SEQUENCE [LARGE SCALE GENOMIC DNA]</scope>
</reference>
<evidence type="ECO:0000313" key="2">
    <source>
        <dbReference type="Proteomes" id="UP001732700"/>
    </source>
</evidence>
<evidence type="ECO:0000313" key="1">
    <source>
        <dbReference type="EnsemblPlants" id="AVESA.00010b.r2.4DG0769220.1.CDS"/>
    </source>
</evidence>
<dbReference type="EnsemblPlants" id="AVESA.00010b.r2.4DG0769220.1">
    <property type="protein sequence ID" value="AVESA.00010b.r2.4DG0769220.1.CDS"/>
    <property type="gene ID" value="AVESA.00010b.r2.4DG0769220"/>
</dbReference>